<gene>
    <name evidence="2" type="ORF">PFMC_04667</name>
</gene>
<keyword evidence="1" id="KW-1133">Transmembrane helix</keyword>
<keyword evidence="1" id="KW-0472">Membrane</keyword>
<accession>A0A024X2T9</accession>
<name>A0A024X2T9_PLAFC</name>
<evidence type="ECO:0000313" key="3">
    <source>
        <dbReference type="Proteomes" id="UP000030694"/>
    </source>
</evidence>
<dbReference type="Proteomes" id="UP000030694">
    <property type="component" value="Unassembled WGS sequence"/>
</dbReference>
<keyword evidence="1" id="KW-0812">Transmembrane</keyword>
<evidence type="ECO:0000256" key="1">
    <source>
        <dbReference type="SAM" id="Phobius"/>
    </source>
</evidence>
<reference evidence="2 3" key="1">
    <citation type="submission" date="2013-02" db="EMBL/GenBank/DDBJ databases">
        <title>The Genome Annotation of Plasmodium falciparum CAMP/Malaysia.</title>
        <authorList>
            <consortium name="The Broad Institute Genome Sequencing Platform"/>
            <consortium name="The Broad Institute Genome Sequencing Center for Infectious Disease"/>
            <person name="Neafsey D."/>
            <person name="Hoffman S."/>
            <person name="Volkman S."/>
            <person name="Rosenthal P."/>
            <person name="Walker B."/>
            <person name="Young S.K."/>
            <person name="Zeng Q."/>
            <person name="Gargeya S."/>
            <person name="Fitzgerald M."/>
            <person name="Haas B."/>
            <person name="Abouelleil A."/>
            <person name="Allen A.W."/>
            <person name="Alvarado L."/>
            <person name="Arachchi H.M."/>
            <person name="Berlin A.M."/>
            <person name="Chapman S.B."/>
            <person name="Gainer-Dewar J."/>
            <person name="Goldberg J."/>
            <person name="Griggs A."/>
            <person name="Gujja S."/>
            <person name="Hansen M."/>
            <person name="Howarth C."/>
            <person name="Imamovic A."/>
            <person name="Ireland A."/>
            <person name="Larimer J."/>
            <person name="McCowan C."/>
            <person name="Murphy C."/>
            <person name="Pearson M."/>
            <person name="Poon T.W."/>
            <person name="Priest M."/>
            <person name="Roberts A."/>
            <person name="Saif S."/>
            <person name="Shea T."/>
            <person name="Sisk P."/>
            <person name="Sykes S."/>
            <person name="Wortman J."/>
            <person name="Nusbaum C."/>
            <person name="Birren B."/>
        </authorList>
    </citation>
    <scope>NUCLEOTIDE SEQUENCE [LARGE SCALE GENOMIC DNA]</scope>
    <source>
        <strain evidence="2 3">CAMP/Malaysia</strain>
    </source>
</reference>
<organism evidence="2 3">
    <name type="scientific">Plasmodium falciparum (isolate Camp / Malaysia)</name>
    <dbReference type="NCBI Taxonomy" id="5835"/>
    <lineage>
        <taxon>Eukaryota</taxon>
        <taxon>Sar</taxon>
        <taxon>Alveolata</taxon>
        <taxon>Apicomplexa</taxon>
        <taxon>Aconoidasida</taxon>
        <taxon>Haemosporida</taxon>
        <taxon>Plasmodiidae</taxon>
        <taxon>Plasmodium</taxon>
        <taxon>Plasmodium (Laverania)</taxon>
    </lineage>
</organism>
<proteinExistence type="predicted"/>
<dbReference type="AlphaFoldDB" id="A0A024X2T9"/>
<sequence>MRRHKKKRKKKKKKKKKEKNFKYNVLEIIIYIIYICTFEILKYYPDIKYFLKEHKKIKRLNIIGMKSERKFYKFYDNIINSYFYFKTRKNIDSL</sequence>
<dbReference type="EMBL" id="KI927544">
    <property type="protein sequence ID" value="ETW59478.1"/>
    <property type="molecule type" value="Genomic_DNA"/>
</dbReference>
<evidence type="ECO:0000313" key="2">
    <source>
        <dbReference type="EMBL" id="ETW59478.1"/>
    </source>
</evidence>
<reference evidence="2 3" key="2">
    <citation type="submission" date="2013-02" db="EMBL/GenBank/DDBJ databases">
        <title>The Genome Sequence of Plasmodium falciparum CAMP/Malaysia.</title>
        <authorList>
            <consortium name="The Broad Institute Genome Sequencing Platform"/>
            <consortium name="The Broad Institute Genome Sequencing Center for Infectious Disease"/>
            <person name="Neafsey D."/>
            <person name="Cheeseman I."/>
            <person name="Volkman S."/>
            <person name="Adams J."/>
            <person name="Walker B."/>
            <person name="Young S.K."/>
            <person name="Zeng Q."/>
            <person name="Gargeya S."/>
            <person name="Fitzgerald M."/>
            <person name="Haas B."/>
            <person name="Abouelleil A."/>
            <person name="Alvarado L."/>
            <person name="Arachchi H.M."/>
            <person name="Berlin A.M."/>
            <person name="Chapman S.B."/>
            <person name="Dewar J."/>
            <person name="Goldberg J."/>
            <person name="Griggs A."/>
            <person name="Gujja S."/>
            <person name="Hansen M."/>
            <person name="Howarth C."/>
            <person name="Imamovic A."/>
            <person name="Larimer J."/>
            <person name="McCowan C."/>
            <person name="Murphy C."/>
            <person name="Neiman D."/>
            <person name="Pearson M."/>
            <person name="Priest M."/>
            <person name="Roberts A."/>
            <person name="Saif S."/>
            <person name="Shea T."/>
            <person name="Sisk P."/>
            <person name="Sykes S."/>
            <person name="Wortman J."/>
            <person name="Nusbaum C."/>
            <person name="Birren B."/>
        </authorList>
    </citation>
    <scope>NUCLEOTIDE SEQUENCE [LARGE SCALE GENOMIC DNA]</scope>
    <source>
        <strain evidence="2 3">CAMP/Malaysia</strain>
    </source>
</reference>
<feature type="transmembrane region" description="Helical" evidence="1">
    <location>
        <begin position="21"/>
        <end position="41"/>
    </location>
</feature>
<protein>
    <submittedName>
        <fullName evidence="2">Uncharacterized protein</fullName>
    </submittedName>
</protein>